<dbReference type="EMBL" id="PGEY01000001">
    <property type="protein sequence ID" value="PJJ44992.1"/>
    <property type="molecule type" value="Genomic_DNA"/>
</dbReference>
<name>A0ABX4N014_9MICC</name>
<keyword evidence="2" id="KW-1185">Reference proteome</keyword>
<proteinExistence type="predicted"/>
<accession>A0ABX4N014</accession>
<sequence length="208" mass="22666">MSATPPASKARPRGIGYSLLYPAGWREFNTSVEHEQALTKLVTAEPKALGRADLVLMLRRQMHQTFEYLRRRGSLGFAMPVEKLAEGGMPVSVIMTPLKVGSSGTLLDVARKAAGGNQIEIEDADGADWYLWSSAEQAAESPELKNNGLNMVVPRPLPDGTIDPDPKAGLWLLYSYAHVESENGEAFSEGLRSLGLSILGTFKWVPIQ</sequence>
<protein>
    <submittedName>
        <fullName evidence="1">Uncharacterized protein</fullName>
    </submittedName>
</protein>
<comment type="caution">
    <text evidence="1">The sequence shown here is derived from an EMBL/GenBank/DDBJ whole genome shotgun (WGS) entry which is preliminary data.</text>
</comment>
<dbReference type="Proteomes" id="UP000229263">
    <property type="component" value="Unassembled WGS sequence"/>
</dbReference>
<gene>
    <name evidence="1" type="ORF">ATK23_2243</name>
</gene>
<evidence type="ECO:0000313" key="1">
    <source>
        <dbReference type="EMBL" id="PJJ44992.1"/>
    </source>
</evidence>
<organism evidence="1 2">
    <name type="scientific">Glutamicibacter mysorens</name>
    <dbReference type="NCBI Taxonomy" id="257984"/>
    <lineage>
        <taxon>Bacteria</taxon>
        <taxon>Bacillati</taxon>
        <taxon>Actinomycetota</taxon>
        <taxon>Actinomycetes</taxon>
        <taxon>Micrococcales</taxon>
        <taxon>Micrococcaceae</taxon>
        <taxon>Glutamicibacter</taxon>
    </lineage>
</organism>
<evidence type="ECO:0000313" key="2">
    <source>
        <dbReference type="Proteomes" id="UP000229263"/>
    </source>
</evidence>
<reference evidence="1 2" key="1">
    <citation type="submission" date="2017-11" db="EMBL/GenBank/DDBJ databases">
        <title>Sequencing the genomes of 1000 actinobacteria strains.</title>
        <authorList>
            <person name="Klenk H.-P."/>
        </authorList>
    </citation>
    <scope>NUCLEOTIDE SEQUENCE [LARGE SCALE GENOMIC DNA]</scope>
    <source>
        <strain evidence="1 2">DSM 12798</strain>
    </source>
</reference>
<dbReference type="RefSeq" id="WP_157066396.1">
    <property type="nucleotide sequence ID" value="NZ_PGEY01000001.1"/>
</dbReference>